<reference evidence="3" key="1">
    <citation type="submission" date="2016-11" db="UniProtKB">
        <authorList>
            <consortium name="WormBaseParasite"/>
        </authorList>
    </citation>
    <scope>IDENTIFICATION</scope>
</reference>
<dbReference type="Proteomes" id="UP000095287">
    <property type="component" value="Unplaced"/>
</dbReference>
<sequence length="130" mass="14569">MLSRVLGRSGVRKKSSDFSAYWAHFPVRKNHRIPSSAVTIAPVPGGRRDADRSSIVSNDDGKHGVELAPTENRSQKQTKRFCDGNQGRNAVNKESNGEKEFVMSFCRANLFRDGIVDAMLFVPRLFWDVS</sequence>
<keyword evidence="2" id="KW-1185">Reference proteome</keyword>
<evidence type="ECO:0000313" key="3">
    <source>
        <dbReference type="WBParaSite" id="L893_g24682.t1"/>
    </source>
</evidence>
<dbReference type="AlphaFoldDB" id="A0A1I7ZC49"/>
<proteinExistence type="predicted"/>
<dbReference type="WBParaSite" id="L893_g24682.t1">
    <property type="protein sequence ID" value="L893_g24682.t1"/>
    <property type="gene ID" value="L893_g24682"/>
</dbReference>
<accession>A0A1I7ZC49</accession>
<protein>
    <submittedName>
        <fullName evidence="3">Uncharacterized protein</fullName>
    </submittedName>
</protein>
<organism evidence="2 3">
    <name type="scientific">Steinernema glaseri</name>
    <dbReference type="NCBI Taxonomy" id="37863"/>
    <lineage>
        <taxon>Eukaryota</taxon>
        <taxon>Metazoa</taxon>
        <taxon>Ecdysozoa</taxon>
        <taxon>Nematoda</taxon>
        <taxon>Chromadorea</taxon>
        <taxon>Rhabditida</taxon>
        <taxon>Tylenchina</taxon>
        <taxon>Panagrolaimomorpha</taxon>
        <taxon>Strongyloidoidea</taxon>
        <taxon>Steinernematidae</taxon>
        <taxon>Steinernema</taxon>
    </lineage>
</organism>
<evidence type="ECO:0000313" key="2">
    <source>
        <dbReference type="Proteomes" id="UP000095287"/>
    </source>
</evidence>
<name>A0A1I7ZC49_9BILA</name>
<evidence type="ECO:0000256" key="1">
    <source>
        <dbReference type="SAM" id="MobiDB-lite"/>
    </source>
</evidence>
<feature type="region of interest" description="Disordered" evidence="1">
    <location>
        <begin position="39"/>
        <end position="94"/>
    </location>
</feature>